<dbReference type="AlphaFoldDB" id="H9ZZL6"/>
<dbReference type="PROSITE" id="PS50910">
    <property type="entry name" value="HEPN"/>
    <property type="match status" value="1"/>
</dbReference>
<accession>H9ZZL6</accession>
<evidence type="ECO:0000313" key="2">
    <source>
        <dbReference type="EMBL" id="AFH42173.1"/>
    </source>
</evidence>
<dbReference type="EMBL" id="CP003423">
    <property type="protein sequence ID" value="AFH42173.1"/>
    <property type="molecule type" value="Genomic_DNA"/>
</dbReference>
<dbReference type="KEGG" id="ffo:FFONT_0182"/>
<sequence length="81" mass="9845">MLVHFGTYPRTHSIRRLIKDLTKINTKLRSFIEDEDKLHYIARLEEAYVASRYFPYTYEEKETISLFKFVKEVFKPIIDEL</sequence>
<evidence type="ECO:0000313" key="3">
    <source>
        <dbReference type="Proteomes" id="UP000007391"/>
    </source>
</evidence>
<keyword evidence="3" id="KW-1185">Reference proteome</keyword>
<dbReference type="SUPFAM" id="SSF81593">
    <property type="entry name" value="Nucleotidyltransferase substrate binding subunit/domain"/>
    <property type="match status" value="1"/>
</dbReference>
<dbReference type="InParanoid" id="H9ZZL6"/>
<reference evidence="3" key="1">
    <citation type="submission" date="2012-03" db="EMBL/GenBank/DDBJ databases">
        <title>Fervidicoccus fontis complete genome analysis confirms its distinct phylogenetic position and predicts its environmental function.</title>
        <authorList>
            <person name="Lebedinsky A.V."/>
            <person name="Mardanov A.V."/>
            <person name="Gumerov V.M."/>
            <person name="Beletsky A.V."/>
            <person name="Kublanov I.V."/>
            <person name="Perevalova A.A."/>
            <person name="Bonch-Osmolovskaya E.A."/>
            <person name="Ravin N.V."/>
            <person name="Skryabin K.G."/>
        </authorList>
    </citation>
    <scope>NUCLEOTIDE SEQUENCE [LARGE SCALE GENOMIC DNA]</scope>
    <source>
        <strain evidence="3">DSM 19380 / VKM B-2539 / Kam940</strain>
    </source>
</reference>
<dbReference type="STRING" id="1163730.FFONT_0182"/>
<dbReference type="InterPro" id="IPR007842">
    <property type="entry name" value="HEPN_dom"/>
</dbReference>
<organism evidence="2 3">
    <name type="scientific">Fervidicoccus fontis (strain DSM 19380 / JCM 18336 / VKM B-2539 / Kam940)</name>
    <dbReference type="NCBI Taxonomy" id="1163730"/>
    <lineage>
        <taxon>Archaea</taxon>
        <taxon>Thermoproteota</taxon>
        <taxon>Thermoprotei</taxon>
        <taxon>Fervidicoccales</taxon>
        <taxon>Fervidicoccaceae</taxon>
        <taxon>Fervidicoccus</taxon>
    </lineage>
</organism>
<dbReference type="Gene3D" id="1.20.120.330">
    <property type="entry name" value="Nucleotidyltransferases domain 2"/>
    <property type="match status" value="1"/>
</dbReference>
<dbReference type="Proteomes" id="UP000007391">
    <property type="component" value="Chromosome"/>
</dbReference>
<dbReference type="eggNOG" id="arCOG01191">
    <property type="taxonomic scope" value="Archaea"/>
</dbReference>
<protein>
    <submittedName>
        <fullName evidence="2">HEPN domain protein</fullName>
    </submittedName>
</protein>
<dbReference type="HOGENOM" id="CLU_2565559_0_0_2"/>
<name>H9ZZL6_FERFK</name>
<feature type="domain" description="HEPN" evidence="1">
    <location>
        <begin position="1"/>
        <end position="73"/>
    </location>
</feature>
<evidence type="ECO:0000259" key="1">
    <source>
        <dbReference type="PROSITE" id="PS50910"/>
    </source>
</evidence>
<dbReference type="Pfam" id="PF05168">
    <property type="entry name" value="HEPN"/>
    <property type="match status" value="1"/>
</dbReference>
<proteinExistence type="predicted"/>
<gene>
    <name evidence="2" type="ordered locus">FFONT_0182</name>
</gene>
<reference evidence="2 3" key="2">
    <citation type="journal article" date="2014" name="Extremophiles">
        <title>Analysis of the complete genome of Fervidococcus fontis confirms the distinct phylogenetic position of the order Fervidicoccales and suggests its environmental function.</title>
        <authorList>
            <person name="Lebedinsky A.V."/>
            <person name="Mardanov A.V."/>
            <person name="Kublanov I.V."/>
            <person name="Gumerov V.M."/>
            <person name="Beletsky A.V."/>
            <person name="Perevalova A.A."/>
            <person name="Bidzhieva S.Kh."/>
            <person name="Bonch-Osmolovskaya E.A."/>
            <person name="Skryabin K.G."/>
            <person name="Ravin N.V."/>
        </authorList>
    </citation>
    <scope>NUCLEOTIDE SEQUENCE [LARGE SCALE GENOMIC DNA]</scope>
    <source>
        <strain evidence="3">DSM 19380 / VKM B-2539 / Kam940</strain>
    </source>
</reference>